<evidence type="ECO:0000256" key="20">
    <source>
        <dbReference type="ARBA" id="ARBA00023239"/>
    </source>
</evidence>
<protein>
    <recommendedName>
        <fullName evidence="26">2-hydroxyacyl-CoA lyase</fullName>
        <ecNumber evidence="24">4.1.2.63</ecNumber>
    </recommendedName>
    <alternativeName>
        <fullName evidence="21">Peroxin-5</fullName>
    </alternativeName>
    <alternativeName>
        <fullName evidence="7">Peroxisomal targeting signal receptor</fullName>
    </alternativeName>
</protein>
<proteinExistence type="inferred from homology"/>
<feature type="repeat" description="TPR" evidence="27">
    <location>
        <begin position="360"/>
        <end position="393"/>
    </location>
</feature>
<keyword evidence="14" id="KW-0460">Magnesium</keyword>
<keyword evidence="33" id="KW-1185">Reference proteome</keyword>
<dbReference type="GO" id="GO:0030976">
    <property type="term" value="F:thiamine pyrophosphate binding"/>
    <property type="evidence" value="ECO:0007669"/>
    <property type="project" value="InterPro"/>
</dbReference>
<feature type="compositionally biased region" description="Basic and acidic residues" evidence="28">
    <location>
        <begin position="22"/>
        <end position="35"/>
    </location>
</feature>
<organism evidence="32 33">
    <name type="scientific">Polytolypa hystricis (strain UAMH7299)</name>
    <dbReference type="NCBI Taxonomy" id="1447883"/>
    <lineage>
        <taxon>Eukaryota</taxon>
        <taxon>Fungi</taxon>
        <taxon>Dikarya</taxon>
        <taxon>Ascomycota</taxon>
        <taxon>Pezizomycotina</taxon>
        <taxon>Eurotiomycetes</taxon>
        <taxon>Eurotiomycetidae</taxon>
        <taxon>Onygenales</taxon>
        <taxon>Onygenales incertae sedis</taxon>
        <taxon>Polytolypa</taxon>
    </lineage>
</organism>
<dbReference type="Pfam" id="PF13414">
    <property type="entry name" value="TPR_11"/>
    <property type="match status" value="1"/>
</dbReference>
<dbReference type="GO" id="GO:0005782">
    <property type="term" value="C:peroxisomal matrix"/>
    <property type="evidence" value="ECO:0007669"/>
    <property type="project" value="UniProtKB-SubCell"/>
</dbReference>
<evidence type="ECO:0000259" key="31">
    <source>
        <dbReference type="Pfam" id="PF02776"/>
    </source>
</evidence>
<evidence type="ECO:0000256" key="9">
    <source>
        <dbReference type="ARBA" id="ARBA00022490"/>
    </source>
</evidence>
<comment type="catalytic activity">
    <reaction evidence="22">
        <text>a 2-hydroxy-3-methyl fatty acyl-CoA = a 2-methyl-branched fatty aldehyde + formyl-CoA</text>
        <dbReference type="Rhea" id="RHEA:25375"/>
        <dbReference type="ChEBI" id="CHEBI:49188"/>
        <dbReference type="ChEBI" id="CHEBI:57376"/>
        <dbReference type="ChEBI" id="CHEBI:58783"/>
        <dbReference type="EC" id="4.1.2.63"/>
    </reaction>
    <physiologicalReaction direction="left-to-right" evidence="22">
        <dbReference type="Rhea" id="RHEA:25376"/>
    </physiologicalReaction>
</comment>
<dbReference type="SMART" id="SM00028">
    <property type="entry name" value="TPR"/>
    <property type="match status" value="4"/>
</dbReference>
<dbReference type="InterPro" id="IPR012001">
    <property type="entry name" value="Thiamin_PyroP_enz_TPP-bd_dom"/>
</dbReference>
<evidence type="ECO:0000256" key="27">
    <source>
        <dbReference type="PROSITE-ProRule" id="PRU00339"/>
    </source>
</evidence>
<dbReference type="InterPro" id="IPR045025">
    <property type="entry name" value="HACL1-like"/>
</dbReference>
<dbReference type="FunFam" id="1.25.40.10:FF:000218">
    <property type="entry name" value="Peroxisomal targeting signal receptor"/>
    <property type="match status" value="1"/>
</dbReference>
<dbReference type="GO" id="GO:0001561">
    <property type="term" value="P:fatty acid alpha-oxidation"/>
    <property type="evidence" value="ECO:0007669"/>
    <property type="project" value="TreeGrafter"/>
</dbReference>
<accession>A0A2B7YZP7</accession>
<dbReference type="GO" id="GO:0016558">
    <property type="term" value="P:protein import into peroxisome matrix"/>
    <property type="evidence" value="ECO:0007669"/>
    <property type="project" value="UniProtKB-ARBA"/>
</dbReference>
<dbReference type="EMBL" id="PDNA01000013">
    <property type="protein sequence ID" value="PGH26815.1"/>
    <property type="molecule type" value="Genomic_DNA"/>
</dbReference>
<keyword evidence="11" id="KW-0479">Metal-binding</keyword>
<evidence type="ECO:0000256" key="21">
    <source>
        <dbReference type="ARBA" id="ARBA00032505"/>
    </source>
</evidence>
<evidence type="ECO:0000313" key="33">
    <source>
        <dbReference type="Proteomes" id="UP000224634"/>
    </source>
</evidence>
<comment type="caution">
    <text evidence="32">The sequence shown here is derived from an EMBL/GenBank/DDBJ whole genome shotgun (WGS) entry which is preliminary data.</text>
</comment>
<evidence type="ECO:0000256" key="17">
    <source>
        <dbReference type="ARBA" id="ARBA00022966"/>
    </source>
</evidence>
<reference evidence="32 33" key="1">
    <citation type="submission" date="2017-10" db="EMBL/GenBank/DDBJ databases">
        <title>Comparative genomics in systemic dimorphic fungi from Ajellomycetaceae.</title>
        <authorList>
            <person name="Munoz J.F."/>
            <person name="Mcewen J.G."/>
            <person name="Clay O.K."/>
            <person name="Cuomo C.A."/>
        </authorList>
    </citation>
    <scope>NUCLEOTIDE SEQUENCE [LARGE SCALE GENOMIC DNA]</scope>
    <source>
        <strain evidence="32 33">UAMH7299</strain>
    </source>
</reference>
<dbReference type="PANTHER" id="PTHR43710:SF2">
    <property type="entry name" value="2-HYDROXYACYL-COA LYASE 1"/>
    <property type="match status" value="1"/>
</dbReference>
<evidence type="ECO:0000259" key="30">
    <source>
        <dbReference type="Pfam" id="PF02775"/>
    </source>
</evidence>
<dbReference type="SUPFAM" id="SSF48452">
    <property type="entry name" value="TPR-like"/>
    <property type="match status" value="1"/>
</dbReference>
<name>A0A2B7YZP7_POLH7</name>
<evidence type="ECO:0000256" key="3">
    <source>
        <dbReference type="ARBA" id="ARBA00004253"/>
    </source>
</evidence>
<keyword evidence="9" id="KW-0963">Cytoplasm</keyword>
<evidence type="ECO:0000256" key="18">
    <source>
        <dbReference type="ARBA" id="ARBA00023052"/>
    </source>
</evidence>
<comment type="subcellular location">
    <subcellularLocation>
        <location evidence="4">Cytoplasm</location>
    </subcellularLocation>
    <subcellularLocation>
        <location evidence="3">Peroxisome matrix</location>
    </subcellularLocation>
</comment>
<evidence type="ECO:0000256" key="15">
    <source>
        <dbReference type="ARBA" id="ARBA00022843"/>
    </source>
</evidence>
<keyword evidence="19" id="KW-0576">Peroxisome</keyword>
<evidence type="ECO:0000256" key="4">
    <source>
        <dbReference type="ARBA" id="ARBA00004496"/>
    </source>
</evidence>
<dbReference type="FunFam" id="3.40.50.970:FF:000054">
    <property type="entry name" value="Putative 2-hydroxyphytanoyl-CoA lyase"/>
    <property type="match status" value="1"/>
</dbReference>
<feature type="region of interest" description="Disordered" evidence="28">
    <location>
        <begin position="1"/>
        <end position="51"/>
    </location>
</feature>
<evidence type="ECO:0000256" key="1">
    <source>
        <dbReference type="ARBA" id="ARBA00001946"/>
    </source>
</evidence>
<dbReference type="Pfam" id="PF13432">
    <property type="entry name" value="TPR_16"/>
    <property type="match status" value="1"/>
</dbReference>
<dbReference type="GO" id="GO:0000287">
    <property type="term" value="F:magnesium ion binding"/>
    <property type="evidence" value="ECO:0007669"/>
    <property type="project" value="InterPro"/>
</dbReference>
<feature type="region of interest" description="Disordered" evidence="28">
    <location>
        <begin position="1223"/>
        <end position="1255"/>
    </location>
</feature>
<dbReference type="CDD" id="cd02004">
    <property type="entry name" value="TPP_BZL_OCoD_HPCL"/>
    <property type="match status" value="1"/>
</dbReference>
<evidence type="ECO:0000256" key="8">
    <source>
        <dbReference type="ARBA" id="ARBA00022448"/>
    </source>
</evidence>
<keyword evidence="13 27" id="KW-0802">TPR repeat</keyword>
<dbReference type="InterPro" id="IPR011766">
    <property type="entry name" value="TPP_enzyme_TPP-bd"/>
</dbReference>
<keyword evidence="10" id="KW-1017">Isopeptide bond</keyword>
<evidence type="ECO:0000313" key="32">
    <source>
        <dbReference type="EMBL" id="PGH26815.1"/>
    </source>
</evidence>
<evidence type="ECO:0000256" key="6">
    <source>
        <dbReference type="ARBA" id="ARBA00007812"/>
    </source>
</evidence>
<dbReference type="InterPro" id="IPR012000">
    <property type="entry name" value="Thiamin_PyroP_enz_cen_dom"/>
</dbReference>
<evidence type="ECO:0000256" key="14">
    <source>
        <dbReference type="ARBA" id="ARBA00022842"/>
    </source>
</evidence>
<evidence type="ECO:0000256" key="7">
    <source>
        <dbReference type="ARBA" id="ARBA00014710"/>
    </source>
</evidence>
<evidence type="ECO:0000256" key="19">
    <source>
        <dbReference type="ARBA" id="ARBA00023140"/>
    </source>
</evidence>
<keyword evidence="15" id="KW-0832">Ubl conjugation</keyword>
<evidence type="ECO:0000256" key="22">
    <source>
        <dbReference type="ARBA" id="ARBA00044451"/>
    </source>
</evidence>
<evidence type="ECO:0000256" key="25">
    <source>
        <dbReference type="ARBA" id="ARBA00059692"/>
    </source>
</evidence>
<evidence type="ECO:0000256" key="23">
    <source>
        <dbReference type="ARBA" id="ARBA00044454"/>
    </source>
</evidence>
<dbReference type="PROSITE" id="PS50005">
    <property type="entry name" value="TPR"/>
    <property type="match status" value="3"/>
</dbReference>
<keyword evidence="20" id="KW-0456">Lyase</keyword>
<dbReference type="Pfam" id="PF02775">
    <property type="entry name" value="TPP_enzyme_C"/>
    <property type="match status" value="1"/>
</dbReference>
<dbReference type="STRING" id="1447883.A0A2B7YZP7"/>
<dbReference type="OrthoDB" id="10006023at2759"/>
<dbReference type="PROSITE" id="PS50293">
    <property type="entry name" value="TPR_REGION"/>
    <property type="match status" value="1"/>
</dbReference>
<evidence type="ECO:0000256" key="13">
    <source>
        <dbReference type="ARBA" id="ARBA00022803"/>
    </source>
</evidence>
<comment type="cofactor">
    <cofactor evidence="1">
        <name>Mg(2+)</name>
        <dbReference type="ChEBI" id="CHEBI:18420"/>
    </cofactor>
</comment>
<dbReference type="FunFam" id="3.40.50.970:FF:000071">
    <property type="entry name" value="2-hydroxyphytanoyl-CoA lyase, putative"/>
    <property type="match status" value="1"/>
</dbReference>
<keyword evidence="16" id="KW-0653">Protein transport</keyword>
<feature type="repeat" description="TPR" evidence="27">
    <location>
        <begin position="513"/>
        <end position="546"/>
    </location>
</feature>
<dbReference type="Pfam" id="PF00205">
    <property type="entry name" value="TPP_enzyme_M"/>
    <property type="match status" value="1"/>
</dbReference>
<dbReference type="Gene3D" id="1.25.40.10">
    <property type="entry name" value="Tetratricopeptide repeat domain"/>
    <property type="match status" value="1"/>
</dbReference>
<dbReference type="PANTHER" id="PTHR43710">
    <property type="entry name" value="2-HYDROXYACYL-COA LYASE"/>
    <property type="match status" value="1"/>
</dbReference>
<dbReference type="Proteomes" id="UP000224634">
    <property type="component" value="Unassembled WGS sequence"/>
</dbReference>
<dbReference type="Gene3D" id="3.40.50.1220">
    <property type="entry name" value="TPP-binding domain"/>
    <property type="match status" value="1"/>
</dbReference>
<dbReference type="CDD" id="cd07035">
    <property type="entry name" value="TPP_PYR_POX_like"/>
    <property type="match status" value="1"/>
</dbReference>
<feature type="domain" description="Thiamine pyrophosphate enzyme N-terminal TPP-binding" evidence="31">
    <location>
        <begin position="689"/>
        <end position="803"/>
    </location>
</feature>
<comment type="catalytic activity">
    <reaction evidence="23">
        <text>an (R)-2-hydroxy-long-chain-fatty acyl-CoA = a long-chain fatty aldehyde + formyl-CoA</text>
        <dbReference type="Rhea" id="RHEA:67444"/>
        <dbReference type="ChEBI" id="CHEBI:17176"/>
        <dbReference type="ChEBI" id="CHEBI:57376"/>
        <dbReference type="ChEBI" id="CHEBI:170012"/>
        <dbReference type="EC" id="4.1.2.63"/>
    </reaction>
    <physiologicalReaction direction="left-to-right" evidence="23">
        <dbReference type="Rhea" id="RHEA:67445"/>
    </physiologicalReaction>
</comment>
<comment type="similarity">
    <text evidence="6">Belongs to the TPP enzyme family.</text>
</comment>
<keyword evidence="8" id="KW-0813">Transport</keyword>
<comment type="function">
    <text evidence="25">Catalyzes a carbon-carbon cleavage reaction; cleaves a 2-hydroxy-3-methylacyl-CoA into formyl-CoA and a 2-methyl-branched fatty aldehyde.</text>
</comment>
<evidence type="ECO:0000259" key="29">
    <source>
        <dbReference type="Pfam" id="PF00205"/>
    </source>
</evidence>
<feature type="domain" description="Thiamine pyrophosphate enzyme TPP-binding" evidence="30">
    <location>
        <begin position="1106"/>
        <end position="1307"/>
    </location>
</feature>
<dbReference type="SUPFAM" id="SSF52467">
    <property type="entry name" value="DHS-like NAD/FAD-binding domain"/>
    <property type="match status" value="1"/>
</dbReference>
<dbReference type="Pfam" id="PF02776">
    <property type="entry name" value="TPP_enzyme_N"/>
    <property type="match status" value="1"/>
</dbReference>
<feature type="repeat" description="TPR" evidence="27">
    <location>
        <begin position="471"/>
        <end position="504"/>
    </location>
</feature>
<dbReference type="SUPFAM" id="SSF52518">
    <property type="entry name" value="Thiamin diphosphate-binding fold (THDP-binding)"/>
    <property type="match status" value="2"/>
</dbReference>
<keyword evidence="17" id="KW-0882">Thioester bond</keyword>
<keyword evidence="18" id="KW-0786">Thiamine pyrophosphate</keyword>
<evidence type="ECO:0000256" key="5">
    <source>
        <dbReference type="ARBA" id="ARBA00005348"/>
    </source>
</evidence>
<dbReference type="InterPro" id="IPR011990">
    <property type="entry name" value="TPR-like_helical_dom_sf"/>
</dbReference>
<evidence type="ECO:0000256" key="10">
    <source>
        <dbReference type="ARBA" id="ARBA00022499"/>
    </source>
</evidence>
<feature type="compositionally biased region" description="Polar residues" evidence="28">
    <location>
        <begin position="11"/>
        <end position="21"/>
    </location>
</feature>
<dbReference type="InterPro" id="IPR029061">
    <property type="entry name" value="THDP-binding"/>
</dbReference>
<sequence>MSFLGGPECSTAGNPLTQFTKHVQDDKSLQRDRLVGRGPGGLQEGMRSRGMMGGQDQMMDEFLHQADQMPQGPTAAQPFAMEHMRRELANLQNAPQKPGSPGWAAEFDPVEQARMEAAFQGQKPGMAKGPGFSSAEFARFQQQRSGSPATAAATAAGPMMGAYQPQMGMGGMGMGYGGMGHMPMMQQPMGMHQQQQQQMQDVKGKGRMVELDDQNWEAQFAEMETAEQTGLDDQANAAMEAELNELDRSVAPDAEFGNFEDVWKGIQAEQAANRQMVDEDATFENMHMGDFGDWDNFDGGLNTHSLRDPQLGDYLFEEENAFRAMGNPFEEGMKVMNEGGNLSLAALAFEAAVQKDPQHVQAWTMLGSAQAQNEKESPAIRALEQALKLDASNLDALMGLAVSYTNEGYDSTAYRTLERWLSVKYPQVINPSDVSEEAELSFTDRHHLHEKVTDLFIRAAQLSPQGEHMDPDVQVGLGVLFYGAEEYDKAVDCFSAALASTESGTSNQQNQLHLLWNRLGATLANSGRSEEAIEAYEKALNINPNFVRARYNLGVSCINIGCYPEAAQHLLGALSMHKVVEQEGRERAREIVSGGSPSGDVDDAELDRMIHISQNQSTNLYDTLRRVFSQMGRRDLSDMVVNYSRVWQYLVHPLMLMLVLFWPSVTRSWRWQGNLTTMPPTASSAATITGSALIARTLRDLGVTVIFGIVGIPVVDIAEEAINLGIRFIAFRNEQACSYAASAYGYMTGRPGVCLVVGGPGVLHAVAGIGNASANAFPLLVLAGSAESNIITKGAFQEMDAISFLTPHTKLAVRPASPELTPAAIQNAYRTCWYGRPGPTFVDLPADLIQSSSTTGAVVKQLASPPERLHLVVAAPPPPKPSGDPAVIFKVAQLLRRAKAPLIVIGKGAAYARAESPLRKLVETTGIPFLPTPMGKGVIPDSHPLNSSSARSTALRHADVVLLLGARLNWILHYGEAPKWGGGGAPERVTFVQVDVHAEEIGRNAGNAEVGIVGDVGLVVVQLLGALESWKYQPRPLSLENNAEATYPTLLAASASKNERASEKKALLPTPAQGFLTFQRAFHIIKSTLNSLSPPDEGGVVYVSEGANTMDISRSIFALQHPRQRLDAGTYATMGVGLGYIVAAHAAYNLPSSPTTTITAAANGDDDDGLGPNKQKKIVALEGDSAFGFSAMEVETLARQRIPALIFVMNNSGIYHGDTETEEEWRVLQEQTTDNETKADNNDGDGEDGVKEKKKGLRSTSLLYETRYEQLATMCGGRGYFVRSEEELEQATREGFMEQERVTVVNVIVEPGIGGSIEFGWQASGKKEMKL</sequence>
<feature type="domain" description="Thiamine pyrophosphate enzyme central" evidence="29">
    <location>
        <begin position="890"/>
        <end position="1023"/>
    </location>
</feature>
<dbReference type="InterPro" id="IPR019734">
    <property type="entry name" value="TPR_rpt"/>
</dbReference>
<evidence type="ECO:0000256" key="12">
    <source>
        <dbReference type="ARBA" id="ARBA00022737"/>
    </source>
</evidence>
<evidence type="ECO:0000256" key="26">
    <source>
        <dbReference type="ARBA" id="ARBA00070390"/>
    </source>
</evidence>
<evidence type="ECO:0000256" key="24">
    <source>
        <dbReference type="ARBA" id="ARBA00044518"/>
    </source>
</evidence>
<evidence type="ECO:0000256" key="28">
    <source>
        <dbReference type="SAM" id="MobiDB-lite"/>
    </source>
</evidence>
<dbReference type="EC" id="4.1.2.63" evidence="24"/>
<dbReference type="InterPro" id="IPR029035">
    <property type="entry name" value="DHS-like_NAD/FAD-binding_dom"/>
</dbReference>
<evidence type="ECO:0000256" key="2">
    <source>
        <dbReference type="ARBA" id="ARBA00001964"/>
    </source>
</evidence>
<evidence type="ECO:0000256" key="11">
    <source>
        <dbReference type="ARBA" id="ARBA00022723"/>
    </source>
</evidence>
<dbReference type="GO" id="GO:0106359">
    <property type="term" value="F:2-hydroxyacyl-CoA lyase activity"/>
    <property type="evidence" value="ECO:0007669"/>
    <property type="project" value="UniProtKB-EC"/>
</dbReference>
<comment type="cofactor">
    <cofactor evidence="2">
        <name>thiamine diphosphate</name>
        <dbReference type="ChEBI" id="CHEBI:58937"/>
    </cofactor>
</comment>
<comment type="similarity">
    <text evidence="5">Belongs to the peroxisomal targeting signal receptor family.</text>
</comment>
<gene>
    <name evidence="32" type="ORF">AJ80_01581</name>
</gene>
<evidence type="ECO:0000256" key="16">
    <source>
        <dbReference type="ARBA" id="ARBA00022927"/>
    </source>
</evidence>
<dbReference type="Gene3D" id="3.40.50.970">
    <property type="match status" value="2"/>
</dbReference>
<keyword evidence="12" id="KW-0677">Repeat</keyword>